<dbReference type="InterPro" id="IPR036412">
    <property type="entry name" value="HAD-like_sf"/>
</dbReference>
<dbReference type="InterPro" id="IPR001867">
    <property type="entry name" value="OmpR/PhoB-type_DNA-bd"/>
</dbReference>
<dbReference type="Gene3D" id="3.40.50.1000">
    <property type="entry name" value="HAD superfamily/HAD-like"/>
    <property type="match status" value="1"/>
</dbReference>
<evidence type="ECO:0000313" key="10">
    <source>
        <dbReference type="EMBL" id="GGN56404.1"/>
    </source>
</evidence>
<dbReference type="Gene3D" id="1.10.510.10">
    <property type="entry name" value="Transferase(Phosphotransferase) domain 1"/>
    <property type="match status" value="1"/>
</dbReference>
<dbReference type="PANTHER" id="PTHR35807">
    <property type="entry name" value="TRANSCRIPTIONAL REGULATOR REDD-RELATED"/>
    <property type="match status" value="1"/>
</dbReference>
<keyword evidence="4 6" id="KW-0238">DNA-binding</keyword>
<dbReference type="Proteomes" id="UP000600365">
    <property type="component" value="Unassembled WGS sequence"/>
</dbReference>
<dbReference type="GO" id="GO:0005524">
    <property type="term" value="F:ATP binding"/>
    <property type="evidence" value="ECO:0007669"/>
    <property type="project" value="InterPro"/>
</dbReference>
<accession>A0A917XXC9</accession>
<sequence>MRSESTGARLLSRLSEILAEAGDGMPPTPVELAELLWLAPHMDGAYPVPGSAATPAPSPSDAREPRTPSEPTPSEPPTEKPPLPAAGPEVPVPTRNNSRVPLHLPAPSGRTKPHASLLAPAPPMLRRPLALQRALRPLKRHTDAPVGHELDERATAHRIARLGGHPEWWLPVMRPARERWLRLNLVYDTGPTMPVWRPLIRELHTALAQSGVFRTMTVHRARPDGSITGAGAHVPADGRTVTLLVSDCMGPQWWAGPTGDRWHTTLHRLAHRMPLAIVQPLPERLWRDTALPTEPGLLSAPFPAAPLSSLAFTPYDTSEGQLPTGAVPLPVLEPDAPWLAHWSTLVASRGSSQLPGSVAHLTPRPGQLDASGNRSDITRLPAEELVLRFRATASPEAFRLAGHLAVGRPDLPVMRLVHAAVEPRPRPQHLAEVILSGMLTSVPGPPGSYAFRPGVRDLLLRSLPRTARGRTTRLLARMGALIDERAGMTAGEFRASTPVASGPGAVAEDEPIATVSPESVRRLLGKAAPERPPTLGDRYRTVERLGPSGTLWRAEDTDLGRSVVVRLYPPQTDVQAFVRDARALAGVDHPNVVAVLDYGVEGEVPFVVMEHLDGIALNSLASAGGYRLPVPLLVSLGQQLAAALTTLHSTGVTHGALDMTRVLILPDGTAKLTLFDLGRREQRDRFGADLVALGRLVFHLSSGGPAHAGTSVAPERLACLPTELRPLYASALRLLLSEGSITPRQRRQGMARLRSSDLSRLAESAYSPLRYSLLGPPEVHRGTGHPLAVGSPQEQAMLCMLLLQHGRKVTQAKLTEGIWGRKPPQRSQALIGTYASRLRNALGPGVLATLSDGYALHTSADFVDVVDCQRSVARAEAERATGNTEFALAHVNNALDLWRGTALDSVPGPAADTTRTRLLQLRLSLCATRAELRLDLGEFEGAAVELAALVRAHPSREDFRRLHIVALQRQGRTEDALEAFEEYGDFGGQSPELLILGRELREELGEPPEEETESTYEQTTPDATPYDGLVAAPDELPEGPFPTEDQFSTPLLSPQEESTEDTDFPDDDAAERPFAVEDELAEAPADAYDEPPEPPYDSYDSYDPYEEPPHDLDDAYDDPPEDLWERPALSYRTSVFFDLAEGGRDLNKLAALGRLVARLLTASGLAENEYRILSREEGYTVLLNPYVSALPLLLVTLNQLPSRLDELDDARLTVAFRRLTTDEGAEGPDPQSVEDILASSDARAVVAVSPSVHAEVDERPSFVDPDLLAPLATDDGWYRLIHTPPPSRRRSTLPPAGKPVQGPFPVPAGGWVPLPEGEKAVVYLLRDNGLALPDSPTVRLAPPSTRATWRYYEVDLAERLLAVPSAPEVEVAWCVSDPVEASRSPDLDMPRVLTDVVGAALRDGLDTLAGNLSRWHVSGYALRWRVRDSTAQPPPWRTAGSTAQPSRTRPSPTDLLSTAEGVILGFEGTLARLYRPGDAAEVMHDLARLIVEGRDPDDALSGHPLTPQEGPVAPLEGYANPLDLLRAFAGHALADELRRRLDHHEVRAARTAQPTALADHLVRALHSRGVPVAVVTDHATPAAETYLQRRELTGFLSGGIHGRGTDPARMMPHPYTLHRALDRFGAPASRCLLVGSTAAEQSAAGAIGLPFIGFARDEQVRRRLRTRDGGQLLISGLRPLLRAAQSR</sequence>
<proteinExistence type="inferred from homology"/>
<dbReference type="SUPFAM" id="SSF56112">
    <property type="entry name" value="Protein kinase-like (PK-like)"/>
    <property type="match status" value="1"/>
</dbReference>
<dbReference type="InterPro" id="IPR000719">
    <property type="entry name" value="Prot_kinase_dom"/>
</dbReference>
<feature type="region of interest" description="Disordered" evidence="7">
    <location>
        <begin position="1004"/>
        <end position="1069"/>
    </location>
</feature>
<keyword evidence="10" id="KW-0418">Kinase</keyword>
<evidence type="ECO:0000313" key="11">
    <source>
        <dbReference type="Proteomes" id="UP000600365"/>
    </source>
</evidence>
<feature type="region of interest" description="Disordered" evidence="7">
    <location>
        <begin position="1082"/>
        <end position="1123"/>
    </location>
</feature>
<dbReference type="SUPFAM" id="SSF46894">
    <property type="entry name" value="C-terminal effector domain of the bipartite response regulators"/>
    <property type="match status" value="1"/>
</dbReference>
<evidence type="ECO:0000256" key="7">
    <source>
        <dbReference type="SAM" id="MobiDB-lite"/>
    </source>
</evidence>
<dbReference type="PROSITE" id="PS50011">
    <property type="entry name" value="PROTEIN_KINASE_DOM"/>
    <property type="match status" value="1"/>
</dbReference>
<dbReference type="RefSeq" id="WP_229702706.1">
    <property type="nucleotide sequence ID" value="NZ_BMMM01000002.1"/>
</dbReference>
<feature type="domain" description="Protein kinase" evidence="8">
    <location>
        <begin position="537"/>
        <end position="798"/>
    </location>
</feature>
<feature type="compositionally biased region" description="Acidic residues" evidence="7">
    <location>
        <begin position="1082"/>
        <end position="1092"/>
    </location>
</feature>
<dbReference type="InterPro" id="IPR023214">
    <property type="entry name" value="HAD_sf"/>
</dbReference>
<dbReference type="GO" id="GO:0004672">
    <property type="term" value="F:protein kinase activity"/>
    <property type="evidence" value="ECO:0007669"/>
    <property type="project" value="InterPro"/>
</dbReference>
<keyword evidence="2" id="KW-0902">Two-component regulatory system</keyword>
<feature type="compositionally biased region" description="Polar residues" evidence="7">
    <location>
        <begin position="1439"/>
        <end position="1454"/>
    </location>
</feature>
<organism evidence="10 11">
    <name type="scientific">Streptomyces albiflavescens</name>
    <dbReference type="NCBI Taxonomy" id="1623582"/>
    <lineage>
        <taxon>Bacteria</taxon>
        <taxon>Bacillati</taxon>
        <taxon>Actinomycetota</taxon>
        <taxon>Actinomycetes</taxon>
        <taxon>Kitasatosporales</taxon>
        <taxon>Streptomycetaceae</taxon>
        <taxon>Streptomyces</taxon>
    </lineage>
</organism>
<evidence type="ECO:0000256" key="3">
    <source>
        <dbReference type="ARBA" id="ARBA00023015"/>
    </source>
</evidence>
<protein>
    <submittedName>
        <fullName evidence="10">Protein kinase</fullName>
    </submittedName>
</protein>
<evidence type="ECO:0000256" key="4">
    <source>
        <dbReference type="ARBA" id="ARBA00023125"/>
    </source>
</evidence>
<dbReference type="InterPro" id="IPR011990">
    <property type="entry name" value="TPR-like_helical_dom_sf"/>
</dbReference>
<keyword evidence="11" id="KW-1185">Reference proteome</keyword>
<dbReference type="InterPro" id="IPR001245">
    <property type="entry name" value="Ser-Thr/Tyr_kinase_cat_dom"/>
</dbReference>
<comment type="caution">
    <text evidence="10">The sequence shown here is derived from an EMBL/GenBank/DDBJ whole genome shotgun (WGS) entry which is preliminary data.</text>
</comment>
<evidence type="ECO:0000256" key="5">
    <source>
        <dbReference type="ARBA" id="ARBA00023163"/>
    </source>
</evidence>
<dbReference type="GO" id="GO:0000160">
    <property type="term" value="P:phosphorelay signal transduction system"/>
    <property type="evidence" value="ECO:0007669"/>
    <property type="project" value="UniProtKB-KW"/>
</dbReference>
<dbReference type="Pfam" id="PF07714">
    <property type="entry name" value="PK_Tyr_Ser-Thr"/>
    <property type="match status" value="1"/>
</dbReference>
<reference evidence="10 11" key="1">
    <citation type="journal article" date="2014" name="Int. J. Syst. Evol. Microbiol.">
        <title>Complete genome sequence of Corynebacterium casei LMG S-19264T (=DSM 44701T), isolated from a smear-ripened cheese.</title>
        <authorList>
            <consortium name="US DOE Joint Genome Institute (JGI-PGF)"/>
            <person name="Walter F."/>
            <person name="Albersmeier A."/>
            <person name="Kalinowski J."/>
            <person name="Ruckert C."/>
        </authorList>
    </citation>
    <scope>NUCLEOTIDE SEQUENCE [LARGE SCALE GENOMIC DNA]</scope>
    <source>
        <strain evidence="10 11">CGMCC 4.7111</strain>
    </source>
</reference>
<keyword evidence="3" id="KW-0805">Transcription regulation</keyword>
<gene>
    <name evidence="10" type="ORF">GCM10011579_017390</name>
</gene>
<dbReference type="InterPro" id="IPR051677">
    <property type="entry name" value="AfsR-DnrI-RedD_regulator"/>
</dbReference>
<feature type="compositionally biased region" description="Acidic residues" evidence="7">
    <location>
        <begin position="1005"/>
        <end position="1014"/>
    </location>
</feature>
<keyword evidence="10" id="KW-0808">Transferase</keyword>
<dbReference type="InterPro" id="IPR011009">
    <property type="entry name" value="Kinase-like_dom_sf"/>
</dbReference>
<evidence type="ECO:0000256" key="6">
    <source>
        <dbReference type="PROSITE-ProRule" id="PRU01091"/>
    </source>
</evidence>
<dbReference type="SMART" id="SM01043">
    <property type="entry name" value="BTAD"/>
    <property type="match status" value="1"/>
</dbReference>
<dbReference type="Pfam" id="PF00702">
    <property type="entry name" value="Hydrolase"/>
    <property type="match status" value="1"/>
</dbReference>
<dbReference type="PROSITE" id="PS50096">
    <property type="entry name" value="IQ"/>
    <property type="match status" value="1"/>
</dbReference>
<dbReference type="Gene3D" id="3.30.200.20">
    <property type="entry name" value="Phosphorylase Kinase, domain 1"/>
    <property type="match status" value="1"/>
</dbReference>
<evidence type="ECO:0000256" key="1">
    <source>
        <dbReference type="ARBA" id="ARBA00005820"/>
    </source>
</evidence>
<dbReference type="PANTHER" id="PTHR35807:SF1">
    <property type="entry name" value="TRANSCRIPTIONAL REGULATOR REDD"/>
    <property type="match status" value="1"/>
</dbReference>
<comment type="similarity">
    <text evidence="1">Belongs to the AfsR/DnrI/RedD regulatory family.</text>
</comment>
<feature type="compositionally biased region" description="Pro residues" evidence="7">
    <location>
        <begin position="68"/>
        <end position="85"/>
    </location>
</feature>
<dbReference type="Pfam" id="PF03704">
    <property type="entry name" value="BTAD"/>
    <property type="match status" value="1"/>
</dbReference>
<feature type="region of interest" description="Disordered" evidence="7">
    <location>
        <begin position="1283"/>
        <end position="1304"/>
    </location>
</feature>
<dbReference type="InterPro" id="IPR005158">
    <property type="entry name" value="BTAD"/>
</dbReference>
<evidence type="ECO:0000256" key="2">
    <source>
        <dbReference type="ARBA" id="ARBA00023012"/>
    </source>
</evidence>
<feature type="domain" description="OmpR/PhoB-type" evidence="9">
    <location>
        <begin position="759"/>
        <end position="858"/>
    </location>
</feature>
<feature type="compositionally biased region" description="Polar residues" evidence="7">
    <location>
        <begin position="1045"/>
        <end position="1056"/>
    </location>
</feature>
<dbReference type="NCBIfam" id="NF041121">
    <property type="entry name" value="SAV_2336_NTERM"/>
    <property type="match status" value="1"/>
</dbReference>
<feature type="region of interest" description="Disordered" evidence="7">
    <location>
        <begin position="43"/>
        <end position="113"/>
    </location>
</feature>
<feature type="region of interest" description="Disordered" evidence="7">
    <location>
        <begin position="1430"/>
        <end position="1454"/>
    </location>
</feature>
<feature type="compositionally biased region" description="Acidic residues" evidence="7">
    <location>
        <begin position="1057"/>
        <end position="1069"/>
    </location>
</feature>
<dbReference type="InterPro" id="IPR047738">
    <property type="entry name" value="SAV_2336-like_N"/>
</dbReference>
<dbReference type="SMART" id="SM00862">
    <property type="entry name" value="Trans_reg_C"/>
    <property type="match status" value="1"/>
</dbReference>
<dbReference type="PROSITE" id="PS51755">
    <property type="entry name" value="OMPR_PHOB"/>
    <property type="match status" value="1"/>
</dbReference>
<feature type="DNA-binding region" description="OmpR/PhoB-type" evidence="6">
    <location>
        <begin position="759"/>
        <end position="858"/>
    </location>
</feature>
<dbReference type="Gene3D" id="1.25.40.10">
    <property type="entry name" value="Tetratricopeptide repeat domain"/>
    <property type="match status" value="1"/>
</dbReference>
<evidence type="ECO:0000259" key="9">
    <source>
        <dbReference type="PROSITE" id="PS51755"/>
    </source>
</evidence>
<dbReference type="SUPFAM" id="SSF48452">
    <property type="entry name" value="TPR-like"/>
    <property type="match status" value="1"/>
</dbReference>
<keyword evidence="5" id="KW-0804">Transcription</keyword>
<dbReference type="InterPro" id="IPR036388">
    <property type="entry name" value="WH-like_DNA-bd_sf"/>
</dbReference>
<name>A0A917XXC9_9ACTN</name>
<dbReference type="GO" id="GO:0006355">
    <property type="term" value="P:regulation of DNA-templated transcription"/>
    <property type="evidence" value="ECO:0007669"/>
    <property type="project" value="InterPro"/>
</dbReference>
<dbReference type="GO" id="GO:0003677">
    <property type="term" value="F:DNA binding"/>
    <property type="evidence" value="ECO:0007669"/>
    <property type="project" value="UniProtKB-UniRule"/>
</dbReference>
<dbReference type="EMBL" id="BMMM01000002">
    <property type="protein sequence ID" value="GGN56404.1"/>
    <property type="molecule type" value="Genomic_DNA"/>
</dbReference>
<dbReference type="SMART" id="SM00220">
    <property type="entry name" value="S_TKc"/>
    <property type="match status" value="1"/>
</dbReference>
<dbReference type="SUPFAM" id="SSF56784">
    <property type="entry name" value="HAD-like"/>
    <property type="match status" value="1"/>
</dbReference>
<dbReference type="InterPro" id="IPR016032">
    <property type="entry name" value="Sig_transdc_resp-reg_C-effctor"/>
</dbReference>
<dbReference type="CDD" id="cd15831">
    <property type="entry name" value="BTAD"/>
    <property type="match status" value="1"/>
</dbReference>
<evidence type="ECO:0000259" key="8">
    <source>
        <dbReference type="PROSITE" id="PS50011"/>
    </source>
</evidence>
<dbReference type="Gene3D" id="1.10.10.10">
    <property type="entry name" value="Winged helix-like DNA-binding domain superfamily/Winged helix DNA-binding domain"/>
    <property type="match status" value="1"/>
</dbReference>